<dbReference type="InterPro" id="IPR029775">
    <property type="entry name" value="NPHP4"/>
</dbReference>
<keyword evidence="4" id="KW-1185">Reference proteome</keyword>
<feature type="domain" description="NPHP4 Ig-like" evidence="1">
    <location>
        <begin position="240"/>
        <end position="302"/>
    </location>
</feature>
<dbReference type="PANTHER" id="PTHR31043">
    <property type="entry name" value="NEPHROCYSTIN-4"/>
    <property type="match status" value="1"/>
</dbReference>
<gene>
    <name evidence="3" type="ORF">WR25_13137</name>
</gene>
<dbReference type="InterPro" id="IPR058688">
    <property type="entry name" value="Ig_NPHP4_2nd"/>
</dbReference>
<evidence type="ECO:0000259" key="1">
    <source>
        <dbReference type="Pfam" id="PF26189"/>
    </source>
</evidence>
<dbReference type="GO" id="GO:0097546">
    <property type="term" value="C:ciliary base"/>
    <property type="evidence" value="ECO:0007669"/>
    <property type="project" value="TreeGrafter"/>
</dbReference>
<dbReference type="GO" id="GO:0090090">
    <property type="term" value="P:negative regulation of canonical Wnt signaling pathway"/>
    <property type="evidence" value="ECO:0007669"/>
    <property type="project" value="InterPro"/>
</dbReference>
<dbReference type="InterPro" id="IPR058687">
    <property type="entry name" value="Ig_NPHP4_1st"/>
</dbReference>
<protein>
    <submittedName>
        <fullName evidence="3">Uncharacterized protein</fullName>
    </submittedName>
</protein>
<evidence type="ECO:0000259" key="2">
    <source>
        <dbReference type="Pfam" id="PF26190"/>
    </source>
</evidence>
<dbReference type="Pfam" id="PF26189">
    <property type="entry name" value="Ig_NPHP4_2nd"/>
    <property type="match status" value="1"/>
</dbReference>
<feature type="domain" description="NPHP4 Ig-like" evidence="2">
    <location>
        <begin position="119"/>
        <end position="175"/>
    </location>
</feature>
<dbReference type="GO" id="GO:0097730">
    <property type="term" value="C:non-motile cilium"/>
    <property type="evidence" value="ECO:0007669"/>
    <property type="project" value="InterPro"/>
</dbReference>
<dbReference type="GO" id="GO:1904491">
    <property type="term" value="P:protein localization to ciliary transition zone"/>
    <property type="evidence" value="ECO:0007669"/>
    <property type="project" value="TreeGrafter"/>
</dbReference>
<evidence type="ECO:0000313" key="3">
    <source>
        <dbReference type="EMBL" id="PAV88271.1"/>
    </source>
</evidence>
<evidence type="ECO:0000313" key="4">
    <source>
        <dbReference type="Proteomes" id="UP000218231"/>
    </source>
</evidence>
<dbReference type="AlphaFoldDB" id="A0A2A2LPV5"/>
<sequence>MVCSRTTAIVNRRLDRLGDEGPQSYRIRAKTLNHNQDSALQRFLQAQRIDVQQTYERIFNEESYSRIREWEKLKQTLPKSSRKESFKRFIFEEELEAYRKLRRENKAVKLLEAVFKGNVVTDKDTWEFFKRANQIATPIEKNLFNITNQENGDPKIEVFLKPNEHLHIPFLYDDLKYVQKEEGAVQDTKVIFRRWDNQDVISILALTIEHRPYCLDASYRFFWHRETNFERTIAVENLRQRVGAVRCTDPTVKVQIRNVGVEQQLSLSSYCGLPGTLRTFLVLLYGDRYRSRLLATWRFTVHSAERVDIRSTMGQMFKHQLTMSK</sequence>
<dbReference type="OrthoDB" id="313446at2759"/>
<dbReference type="GO" id="GO:0035869">
    <property type="term" value="C:ciliary transition zone"/>
    <property type="evidence" value="ECO:0007669"/>
    <property type="project" value="TreeGrafter"/>
</dbReference>
<dbReference type="Pfam" id="PF26190">
    <property type="entry name" value="Ig_NPHP4_1st"/>
    <property type="match status" value="1"/>
</dbReference>
<accession>A0A2A2LPV5</accession>
<dbReference type="EMBL" id="LIAE01006522">
    <property type="protein sequence ID" value="PAV88271.1"/>
    <property type="molecule type" value="Genomic_DNA"/>
</dbReference>
<organism evidence="3 4">
    <name type="scientific">Diploscapter pachys</name>
    <dbReference type="NCBI Taxonomy" id="2018661"/>
    <lineage>
        <taxon>Eukaryota</taxon>
        <taxon>Metazoa</taxon>
        <taxon>Ecdysozoa</taxon>
        <taxon>Nematoda</taxon>
        <taxon>Chromadorea</taxon>
        <taxon>Rhabditida</taxon>
        <taxon>Rhabditina</taxon>
        <taxon>Rhabditomorpha</taxon>
        <taxon>Rhabditoidea</taxon>
        <taxon>Rhabditidae</taxon>
        <taxon>Diploscapter</taxon>
    </lineage>
</organism>
<dbReference type="PANTHER" id="PTHR31043:SF3">
    <property type="entry name" value="NEPHROCYSTIN-4"/>
    <property type="match status" value="1"/>
</dbReference>
<dbReference type="GO" id="GO:0036064">
    <property type="term" value="C:ciliary basal body"/>
    <property type="evidence" value="ECO:0007669"/>
    <property type="project" value="TreeGrafter"/>
</dbReference>
<dbReference type="Proteomes" id="UP000218231">
    <property type="component" value="Unassembled WGS sequence"/>
</dbReference>
<comment type="caution">
    <text evidence="3">The sequence shown here is derived from an EMBL/GenBank/DDBJ whole genome shotgun (WGS) entry which is preliminary data.</text>
</comment>
<dbReference type="STRING" id="2018661.A0A2A2LPV5"/>
<proteinExistence type="predicted"/>
<name>A0A2A2LPV5_9BILA</name>
<reference evidence="3 4" key="1">
    <citation type="journal article" date="2017" name="Curr. Biol.">
        <title>Genome architecture and evolution of a unichromosomal asexual nematode.</title>
        <authorList>
            <person name="Fradin H."/>
            <person name="Zegar C."/>
            <person name="Gutwein M."/>
            <person name="Lucas J."/>
            <person name="Kovtun M."/>
            <person name="Corcoran D."/>
            <person name="Baugh L.R."/>
            <person name="Kiontke K."/>
            <person name="Gunsalus K."/>
            <person name="Fitch D.H."/>
            <person name="Piano F."/>
        </authorList>
    </citation>
    <scope>NUCLEOTIDE SEQUENCE [LARGE SCALE GENOMIC DNA]</scope>
    <source>
        <strain evidence="3">PF1309</strain>
    </source>
</reference>